<accession>A0ABU7MG20</accession>
<evidence type="ECO:0000313" key="4">
    <source>
        <dbReference type="Proteomes" id="UP001347146"/>
    </source>
</evidence>
<dbReference type="Proteomes" id="UP001347146">
    <property type="component" value="Unassembled WGS sequence"/>
</dbReference>
<comment type="function">
    <text evidence="2">Antitoxin component of a type II toxin-antitoxin (TA) system.</text>
</comment>
<comment type="similarity">
    <text evidence="1 2">Belongs to the phD/YefM antitoxin family.</text>
</comment>
<dbReference type="InterPro" id="IPR006442">
    <property type="entry name" value="Antitoxin_Phd/YefM"/>
</dbReference>
<evidence type="ECO:0000313" key="3">
    <source>
        <dbReference type="EMBL" id="MEE3851728.1"/>
    </source>
</evidence>
<gene>
    <name evidence="3" type="ORF">VZC37_15405</name>
</gene>
<dbReference type="EMBL" id="JAZDUF010000004">
    <property type="protein sequence ID" value="MEE3851728.1"/>
    <property type="molecule type" value="Genomic_DNA"/>
</dbReference>
<dbReference type="InterPro" id="IPR036165">
    <property type="entry name" value="YefM-like_sf"/>
</dbReference>
<dbReference type="SUPFAM" id="SSF143120">
    <property type="entry name" value="YefM-like"/>
    <property type="match status" value="1"/>
</dbReference>
<organism evidence="3 4">
    <name type="scientific">Gordonia sesuvii</name>
    <dbReference type="NCBI Taxonomy" id="3116777"/>
    <lineage>
        <taxon>Bacteria</taxon>
        <taxon>Bacillati</taxon>
        <taxon>Actinomycetota</taxon>
        <taxon>Actinomycetes</taxon>
        <taxon>Mycobacteriales</taxon>
        <taxon>Gordoniaceae</taxon>
        <taxon>Gordonia</taxon>
    </lineage>
</organism>
<sequence>MTTIGLRELRRHASRYLARVEAGEELTVTNRGRAVARIVPVSEAERSREALIDAGVLVPARRPGLLEAIAPERLPQRDLTTVLDEIRAER</sequence>
<proteinExistence type="inferred from homology"/>
<reference evidence="3 4" key="1">
    <citation type="submission" date="2024-01" db="EMBL/GenBank/DDBJ databases">
        <title>Draft genome sequence of Gordonia sp. LSe1-13.</title>
        <authorList>
            <person name="Suphannarot A."/>
            <person name="Mingma R."/>
        </authorList>
    </citation>
    <scope>NUCLEOTIDE SEQUENCE [LARGE SCALE GENOMIC DNA]</scope>
    <source>
        <strain evidence="3 4">LSe1-13</strain>
    </source>
</reference>
<keyword evidence="4" id="KW-1185">Reference proteome</keyword>
<evidence type="ECO:0000256" key="2">
    <source>
        <dbReference type="RuleBase" id="RU362080"/>
    </source>
</evidence>
<dbReference type="InterPro" id="IPR051416">
    <property type="entry name" value="phD-YefM_TA_antitoxins"/>
</dbReference>
<dbReference type="Gene3D" id="3.40.1620.10">
    <property type="entry name" value="YefM-like domain"/>
    <property type="match status" value="1"/>
</dbReference>
<evidence type="ECO:0000256" key="1">
    <source>
        <dbReference type="ARBA" id="ARBA00009981"/>
    </source>
</evidence>
<name>A0ABU7MG20_9ACTN</name>
<dbReference type="PANTHER" id="PTHR35377">
    <property type="entry name" value="ANTITOXIN VAPB49-RELATED-RELATED"/>
    <property type="match status" value="1"/>
</dbReference>
<dbReference type="Pfam" id="PF02604">
    <property type="entry name" value="PhdYeFM_antitox"/>
    <property type="match status" value="1"/>
</dbReference>
<protein>
    <recommendedName>
        <fullName evidence="2">Antitoxin</fullName>
    </recommendedName>
</protein>
<dbReference type="RefSeq" id="WP_330433440.1">
    <property type="nucleotide sequence ID" value="NZ_JAZDUF010000004.1"/>
</dbReference>
<dbReference type="PANTHER" id="PTHR35377:SF5">
    <property type="entry name" value="ANTITOXIN VAPB46"/>
    <property type="match status" value="1"/>
</dbReference>
<comment type="caution">
    <text evidence="3">The sequence shown here is derived from an EMBL/GenBank/DDBJ whole genome shotgun (WGS) entry which is preliminary data.</text>
</comment>
<dbReference type="NCBIfam" id="TIGR01552">
    <property type="entry name" value="phd_fam"/>
    <property type="match status" value="1"/>
</dbReference>